<dbReference type="STRING" id="1314783.A0A165MJQ5"/>
<sequence>MTTAHLSLGLLLGCMFIAELFAAVLYGFACSQFMYYIRHYWAHDGLFLKCIVLSMWLLETLLSASEIYIIWIILVEGHGSSSSLLNAPKVFALEFATLSLDICVVQMFYVYGLWQLLQGLSCKAKIVLTISPAALSLLSLAFSFVGMQAMPASGWIISSTLSKGAMPIVVKVWSAAVADVYICLALTWVLYKKRTGLKQTDNILYRLITYVVNRGILSTVAQICLCATYLAFAKQDNLIWVIFYEGGGKIYVNSMMAALNARQHLRSQLSHDVYLSAFNNDMQEVSPKI</sequence>
<dbReference type="InterPro" id="IPR045339">
    <property type="entry name" value="DUF6534"/>
</dbReference>
<reference evidence="3 4" key="1">
    <citation type="journal article" date="2016" name="Mol. Biol. Evol.">
        <title>Comparative Genomics of Early-Diverging Mushroom-Forming Fungi Provides Insights into the Origins of Lignocellulose Decay Capabilities.</title>
        <authorList>
            <person name="Nagy L.G."/>
            <person name="Riley R."/>
            <person name="Tritt A."/>
            <person name="Adam C."/>
            <person name="Daum C."/>
            <person name="Floudas D."/>
            <person name="Sun H."/>
            <person name="Yadav J.S."/>
            <person name="Pangilinan J."/>
            <person name="Larsson K.H."/>
            <person name="Matsuura K."/>
            <person name="Barry K."/>
            <person name="Labutti K."/>
            <person name="Kuo R."/>
            <person name="Ohm R.A."/>
            <person name="Bhattacharya S.S."/>
            <person name="Shirouzu T."/>
            <person name="Yoshinaga Y."/>
            <person name="Martin F.M."/>
            <person name="Grigoriev I.V."/>
            <person name="Hibbett D.S."/>
        </authorList>
    </citation>
    <scope>NUCLEOTIDE SEQUENCE [LARGE SCALE GENOMIC DNA]</scope>
    <source>
        <strain evidence="3 4">L-15889</strain>
    </source>
</reference>
<feature type="transmembrane region" description="Helical" evidence="1">
    <location>
        <begin position="203"/>
        <end position="232"/>
    </location>
</feature>
<accession>A0A165MJQ5</accession>
<gene>
    <name evidence="3" type="ORF">DAEQUDRAFT_759178</name>
</gene>
<evidence type="ECO:0000259" key="2">
    <source>
        <dbReference type="Pfam" id="PF20152"/>
    </source>
</evidence>
<dbReference type="AlphaFoldDB" id="A0A165MJQ5"/>
<proteinExistence type="predicted"/>
<feature type="transmembrane region" description="Helical" evidence="1">
    <location>
        <begin position="126"/>
        <end position="150"/>
    </location>
</feature>
<feature type="domain" description="DUF6534" evidence="2">
    <location>
        <begin position="175"/>
        <end position="264"/>
    </location>
</feature>
<feature type="transmembrane region" description="Helical" evidence="1">
    <location>
        <begin position="6"/>
        <end position="29"/>
    </location>
</feature>
<dbReference type="Pfam" id="PF20152">
    <property type="entry name" value="DUF6534"/>
    <property type="match status" value="1"/>
</dbReference>
<protein>
    <recommendedName>
        <fullName evidence="2">DUF6534 domain-containing protein</fullName>
    </recommendedName>
</protein>
<evidence type="ECO:0000313" key="3">
    <source>
        <dbReference type="EMBL" id="KZT65778.1"/>
    </source>
</evidence>
<dbReference type="OrthoDB" id="3270417at2759"/>
<keyword evidence="1" id="KW-0472">Membrane</keyword>
<feature type="transmembrane region" description="Helical" evidence="1">
    <location>
        <begin position="95"/>
        <end position="114"/>
    </location>
</feature>
<feature type="transmembrane region" description="Helical" evidence="1">
    <location>
        <begin position="50"/>
        <end position="75"/>
    </location>
</feature>
<keyword evidence="1" id="KW-0812">Transmembrane</keyword>
<dbReference type="PANTHER" id="PTHR40465">
    <property type="entry name" value="CHROMOSOME 1, WHOLE GENOME SHOTGUN SEQUENCE"/>
    <property type="match status" value="1"/>
</dbReference>
<keyword evidence="4" id="KW-1185">Reference proteome</keyword>
<keyword evidence="1" id="KW-1133">Transmembrane helix</keyword>
<organism evidence="3 4">
    <name type="scientific">Daedalea quercina L-15889</name>
    <dbReference type="NCBI Taxonomy" id="1314783"/>
    <lineage>
        <taxon>Eukaryota</taxon>
        <taxon>Fungi</taxon>
        <taxon>Dikarya</taxon>
        <taxon>Basidiomycota</taxon>
        <taxon>Agaricomycotina</taxon>
        <taxon>Agaricomycetes</taxon>
        <taxon>Polyporales</taxon>
        <taxon>Fomitopsis</taxon>
    </lineage>
</organism>
<dbReference type="EMBL" id="KV429100">
    <property type="protein sequence ID" value="KZT65778.1"/>
    <property type="molecule type" value="Genomic_DNA"/>
</dbReference>
<evidence type="ECO:0000313" key="4">
    <source>
        <dbReference type="Proteomes" id="UP000076727"/>
    </source>
</evidence>
<dbReference type="PANTHER" id="PTHR40465:SF1">
    <property type="entry name" value="DUF6534 DOMAIN-CONTAINING PROTEIN"/>
    <property type="match status" value="1"/>
</dbReference>
<feature type="transmembrane region" description="Helical" evidence="1">
    <location>
        <begin position="170"/>
        <end position="191"/>
    </location>
</feature>
<feature type="transmembrane region" description="Helical" evidence="1">
    <location>
        <begin position="238"/>
        <end position="259"/>
    </location>
</feature>
<evidence type="ECO:0000256" key="1">
    <source>
        <dbReference type="SAM" id="Phobius"/>
    </source>
</evidence>
<dbReference type="Proteomes" id="UP000076727">
    <property type="component" value="Unassembled WGS sequence"/>
</dbReference>
<name>A0A165MJQ5_9APHY</name>